<gene>
    <name evidence="3" type="ORF">CFC21_102240</name>
</gene>
<feature type="transmembrane region" description="Helical" evidence="1">
    <location>
        <begin position="184"/>
        <end position="202"/>
    </location>
</feature>
<keyword evidence="1" id="KW-1133">Transmembrane helix</keyword>
<feature type="transmembrane region" description="Helical" evidence="1">
    <location>
        <begin position="52"/>
        <end position="73"/>
    </location>
</feature>
<feature type="transmembrane region" description="Helical" evidence="1">
    <location>
        <begin position="151"/>
        <end position="172"/>
    </location>
</feature>
<dbReference type="InterPro" id="IPR036259">
    <property type="entry name" value="MFS_trans_sf"/>
</dbReference>
<dbReference type="EMBL" id="CM022230">
    <property type="protein sequence ID" value="KAF7100769.1"/>
    <property type="molecule type" value="Genomic_DNA"/>
</dbReference>
<sequence length="237" mass="25968">MLSIALIILLVNPHLYRPAIRSYALAICTAVGMFGLMGAYAAGSTQHLKTSIYIFALVVVVLFVIAVLLLVFLDNRNANVTSQPRPDNDDDEERKTKQAKRKYLMLLGILVASVTYQAGLDPPGGAWQHSGSGYDAGNPIMHDNQRHRYLAFFYSNSTSFVASIVVIIILLLEWKDGKRWSLKVMNTTIVLDLLALLVAYAAGSSRGWKTSVYVVGLVIAVLAYVAVHIVLAISCCH</sequence>
<dbReference type="Pfam" id="PF13962">
    <property type="entry name" value="PGG"/>
    <property type="match status" value="1"/>
</dbReference>
<dbReference type="AlphaFoldDB" id="A0A9R1N4W1"/>
<comment type="caution">
    <text evidence="3">The sequence shown here is derived from an EMBL/GenBank/DDBJ whole genome shotgun (WGS) entry which is preliminary data.</text>
</comment>
<keyword evidence="1" id="KW-0812">Transmembrane</keyword>
<dbReference type="OrthoDB" id="694075at2759"/>
<feature type="transmembrane region" description="Helical" evidence="1">
    <location>
        <begin position="214"/>
        <end position="236"/>
    </location>
</feature>
<organism evidence="3">
    <name type="scientific">Triticum aestivum</name>
    <name type="common">Wheat</name>
    <dbReference type="NCBI Taxonomy" id="4565"/>
    <lineage>
        <taxon>Eukaryota</taxon>
        <taxon>Viridiplantae</taxon>
        <taxon>Streptophyta</taxon>
        <taxon>Embryophyta</taxon>
        <taxon>Tracheophyta</taxon>
        <taxon>Spermatophyta</taxon>
        <taxon>Magnoliopsida</taxon>
        <taxon>Liliopsida</taxon>
        <taxon>Poales</taxon>
        <taxon>Poaceae</taxon>
        <taxon>BOP clade</taxon>
        <taxon>Pooideae</taxon>
        <taxon>Triticodae</taxon>
        <taxon>Triticeae</taxon>
        <taxon>Triticinae</taxon>
        <taxon>Triticum</taxon>
    </lineage>
</organism>
<feature type="non-terminal residue" evidence="3">
    <location>
        <position position="237"/>
    </location>
</feature>
<evidence type="ECO:0000313" key="3">
    <source>
        <dbReference type="EMBL" id="KAF7100769.1"/>
    </source>
</evidence>
<dbReference type="InterPro" id="IPR026961">
    <property type="entry name" value="PGG_dom"/>
</dbReference>
<keyword evidence="1" id="KW-0472">Membrane</keyword>
<proteinExistence type="predicted"/>
<reference evidence="3" key="2">
    <citation type="submission" date="2020-03" db="EMBL/GenBank/DDBJ databases">
        <title>The second near-complete assembly of the hexaploid bread wheat (Triticum aestivum) genome.</title>
        <authorList>
            <person name="Zimin A.V."/>
            <person name="Puiu D."/>
            <person name="Shumante A."/>
            <person name="Alonge M."/>
            <person name="Salzberg S.L."/>
        </authorList>
    </citation>
    <scope>NUCLEOTIDE SEQUENCE</scope>
    <source>
        <tissue evidence="3">Leaf</tissue>
    </source>
</reference>
<dbReference type="Proteomes" id="UP000815260">
    <property type="component" value="Chromosome 7B"/>
</dbReference>
<dbReference type="PANTHER" id="PTHR24177">
    <property type="entry name" value="CASKIN"/>
    <property type="match status" value="1"/>
</dbReference>
<dbReference type="Gene3D" id="1.20.1250.20">
    <property type="entry name" value="MFS general substrate transporter like domains"/>
    <property type="match status" value="1"/>
</dbReference>
<reference evidence="3" key="1">
    <citation type="journal article" date="2017" name="Gigascience">
        <title>The first near-complete assembly of the hexaploid bread wheat genome, Triticum aestivum.</title>
        <authorList>
            <person name="Zimin A.V."/>
            <person name="Puiu D."/>
            <person name="Hall R."/>
            <person name="Kingan S."/>
            <person name="Clavijo B.J."/>
            <person name="Salzberg S.L."/>
        </authorList>
    </citation>
    <scope>NUCLEOTIDE SEQUENCE</scope>
    <source>
        <tissue evidence="3">Leaf</tissue>
    </source>
</reference>
<evidence type="ECO:0000256" key="1">
    <source>
        <dbReference type="SAM" id="Phobius"/>
    </source>
</evidence>
<accession>A0A9R1N4W1</accession>
<feature type="transmembrane region" description="Helical" evidence="1">
    <location>
        <begin position="103"/>
        <end position="120"/>
    </location>
</feature>
<feature type="transmembrane region" description="Helical" evidence="1">
    <location>
        <begin position="20"/>
        <end position="40"/>
    </location>
</feature>
<protein>
    <recommendedName>
        <fullName evidence="2">PGG domain-containing protein</fullName>
    </recommendedName>
</protein>
<feature type="domain" description="PGG" evidence="2">
    <location>
        <begin position="96"/>
        <end position="206"/>
    </location>
</feature>
<dbReference type="PANTHER" id="PTHR24177:SF380">
    <property type="entry name" value="OS06G0294200 PROTEIN"/>
    <property type="match status" value="1"/>
</dbReference>
<evidence type="ECO:0000259" key="2">
    <source>
        <dbReference type="Pfam" id="PF13962"/>
    </source>
</evidence>
<name>A0A9R1N4W1_WHEAT</name>